<protein>
    <submittedName>
        <fullName evidence="2">Uncharacterized protein</fullName>
    </submittedName>
</protein>
<dbReference type="AlphaFoldDB" id="F9WME1"/>
<dbReference type="EMBL" id="CAEX01001682">
    <property type="protein sequence ID" value="CCD18696.1"/>
    <property type="molecule type" value="Genomic_DNA"/>
</dbReference>
<sequence length="162" mass="19041">MGGWILYALLFLCLRAKLIFLFIVHCFYEQYYVQTTSKEFEWVFFLFSQRIYRNLYRGADDYSFFTGVCFQRDFKRKDFTEALHRMCSCAVCVIYRPVVLRSSLPIMIYLPDTLGLQNNNESRLLWANVFCCTDSGVQSLSVRLHCYETQCVNPLAVNGKHA</sequence>
<keyword evidence="1" id="KW-0472">Membrane</keyword>
<evidence type="ECO:0000313" key="3">
    <source>
        <dbReference type="Proteomes" id="UP000009027"/>
    </source>
</evidence>
<proteinExistence type="predicted"/>
<keyword evidence="1" id="KW-0812">Transmembrane</keyword>
<reference evidence="2 3" key="1">
    <citation type="journal article" date="2012" name="Proc. Natl. Acad. Sci. U.S.A.">
        <title>Antigenic diversity is generated by distinct evolutionary mechanisms in African trypanosome species.</title>
        <authorList>
            <person name="Jackson A.P."/>
            <person name="Berry A."/>
            <person name="Aslett M."/>
            <person name="Allison H.C."/>
            <person name="Burton P."/>
            <person name="Vavrova-Anderson J."/>
            <person name="Brown R."/>
            <person name="Browne H."/>
            <person name="Corton N."/>
            <person name="Hauser H."/>
            <person name="Gamble J."/>
            <person name="Gilderthorp R."/>
            <person name="Marcello L."/>
            <person name="McQuillan J."/>
            <person name="Otto T.D."/>
            <person name="Quail M.A."/>
            <person name="Sanders M.J."/>
            <person name="van Tonder A."/>
            <person name="Ginger M.L."/>
            <person name="Field M.C."/>
            <person name="Barry J.D."/>
            <person name="Hertz-Fowler C."/>
            <person name="Berriman M."/>
        </authorList>
    </citation>
    <scope>NUCLEOTIDE SEQUENCE</scope>
    <source>
        <strain evidence="2 3">Y486</strain>
    </source>
</reference>
<keyword evidence="3" id="KW-1185">Reference proteome</keyword>
<dbReference type="Proteomes" id="UP000009027">
    <property type="component" value="Unassembled WGS sequence"/>
</dbReference>
<gene>
    <name evidence="2" type="ORF">TvY486_0014030</name>
</gene>
<evidence type="ECO:0000256" key="1">
    <source>
        <dbReference type="SAM" id="Phobius"/>
    </source>
</evidence>
<name>F9WME1_TRYVY</name>
<feature type="transmembrane region" description="Helical" evidence="1">
    <location>
        <begin position="6"/>
        <end position="28"/>
    </location>
</feature>
<dbReference type="VEuPathDB" id="TriTrypDB:TvY486_0014030"/>
<organism evidence="2 3">
    <name type="scientific">Trypanosoma vivax (strain Y486)</name>
    <dbReference type="NCBI Taxonomy" id="1055687"/>
    <lineage>
        <taxon>Eukaryota</taxon>
        <taxon>Discoba</taxon>
        <taxon>Euglenozoa</taxon>
        <taxon>Kinetoplastea</taxon>
        <taxon>Metakinetoplastina</taxon>
        <taxon>Trypanosomatida</taxon>
        <taxon>Trypanosomatidae</taxon>
        <taxon>Trypanosoma</taxon>
        <taxon>Duttonella</taxon>
    </lineage>
</organism>
<evidence type="ECO:0000313" key="2">
    <source>
        <dbReference type="EMBL" id="CCD18696.1"/>
    </source>
</evidence>
<accession>F9WME1</accession>
<keyword evidence="1" id="KW-1133">Transmembrane helix</keyword>